<dbReference type="SUPFAM" id="SSF52151">
    <property type="entry name" value="FabD/lysophospholipase-like"/>
    <property type="match status" value="1"/>
</dbReference>
<evidence type="ECO:0000313" key="2">
    <source>
        <dbReference type="EMBL" id="KAK7238925.1"/>
    </source>
</evidence>
<dbReference type="Proteomes" id="UP001363151">
    <property type="component" value="Unassembled WGS sequence"/>
</dbReference>
<reference evidence="2 3" key="1">
    <citation type="submission" date="2024-03" db="EMBL/GenBank/DDBJ databases">
        <title>Aureococcus anophagefferens CCMP1851 and Kratosvirus quantuckense: Draft genome of a second virus-susceptible host strain in the model system.</title>
        <authorList>
            <person name="Chase E."/>
            <person name="Truchon A.R."/>
            <person name="Schepens W."/>
            <person name="Wilhelm S.W."/>
        </authorList>
    </citation>
    <scope>NUCLEOTIDE SEQUENCE [LARGE SCALE GENOMIC DNA]</scope>
    <source>
        <strain evidence="2 3">CCMP1851</strain>
    </source>
</reference>
<dbReference type="EMBL" id="JBBJCI010000227">
    <property type="protein sequence ID" value="KAK7238925.1"/>
    <property type="molecule type" value="Genomic_DNA"/>
</dbReference>
<evidence type="ECO:0000313" key="3">
    <source>
        <dbReference type="Proteomes" id="UP001363151"/>
    </source>
</evidence>
<proteinExistence type="predicted"/>
<sequence>MWRALVLLAAGAVASFVPSFPCTLTTDPAECVDTTVSGFHVCAWCAAPGSRGCHPVGSVYNECDQECCVARGAASRCAQSELAGLGACDGAAATVLSDASAFASSRAGTRPALAFSGGGARAFTLALGWTRALKALDLWPASGLLAAVSGGGWFFGPHYYGDDAAADLGATTPPEALTLAALEASATPKLFSAPGAILKTCVELLAERAVYSHKPLDEIWRDAIFASYLEPFGVGSHQPFFASDGAAKAAVARNPALYGGESAPLAPRSPSPTLVLGGSVEGPADLVPLQKKIYLPLALGADATGSPSAVRVHYAKRGGGGNETLAVGGLQETWALGAVPLRAAARNESTAVALPTHLFSLADAVGVASMAPGGVLTQIFGAGGAGDGTTTGAAAATLSNLVPTKRLWAPPSLALPPYFVLGDGGDVENFGLVQLLQRGATRAVVFDATLSPLAPRTQWDPAARAPTAADVDEYVPALFGMDVGRDLEAELSHNHVFDARGFAPLCLALQDAAARGTGAVASASVVTVRNDLFGVEAGRSVDLTLVYLDLPSKWLAALPSETRKAIKKGDDFPNFPFYDTFTQLALAPVQVALLAHMASWVIEQNADLLREKLASESA</sequence>
<keyword evidence="1" id="KW-0732">Signal</keyword>
<accession>A0ABR1FUJ2</accession>
<evidence type="ECO:0008006" key="4">
    <source>
        <dbReference type="Google" id="ProtNLM"/>
    </source>
</evidence>
<evidence type="ECO:0000256" key="1">
    <source>
        <dbReference type="SAM" id="SignalP"/>
    </source>
</evidence>
<dbReference type="Gene3D" id="3.40.1090.10">
    <property type="entry name" value="Cytosolic phospholipase A2 catalytic domain"/>
    <property type="match status" value="1"/>
</dbReference>
<dbReference type="InterPro" id="IPR016035">
    <property type="entry name" value="Acyl_Trfase/lysoPLipase"/>
</dbReference>
<name>A0ABR1FUJ2_AURAN</name>
<feature type="signal peptide" evidence="1">
    <location>
        <begin position="1"/>
        <end position="19"/>
    </location>
</feature>
<comment type="caution">
    <text evidence="2">The sequence shown here is derived from an EMBL/GenBank/DDBJ whole genome shotgun (WGS) entry which is preliminary data.</text>
</comment>
<keyword evidence="3" id="KW-1185">Reference proteome</keyword>
<protein>
    <recommendedName>
        <fullName evidence="4">PLA2c domain-containing protein</fullName>
    </recommendedName>
</protein>
<feature type="chain" id="PRO_5046419964" description="PLA2c domain-containing protein" evidence="1">
    <location>
        <begin position="20"/>
        <end position="618"/>
    </location>
</feature>
<organism evidence="2 3">
    <name type="scientific">Aureococcus anophagefferens</name>
    <name type="common">Harmful bloom alga</name>
    <dbReference type="NCBI Taxonomy" id="44056"/>
    <lineage>
        <taxon>Eukaryota</taxon>
        <taxon>Sar</taxon>
        <taxon>Stramenopiles</taxon>
        <taxon>Ochrophyta</taxon>
        <taxon>Pelagophyceae</taxon>
        <taxon>Pelagomonadales</taxon>
        <taxon>Pelagomonadaceae</taxon>
        <taxon>Aureococcus</taxon>
    </lineage>
</organism>
<gene>
    <name evidence="2" type="ORF">SO694_0002629</name>
</gene>